<reference evidence="2" key="1">
    <citation type="submission" date="2022-12" db="EMBL/GenBank/DDBJ databases">
        <title>Reference genome sequencing for broad-spectrum identification of bacterial and archaeal isolates by mass spectrometry.</title>
        <authorList>
            <person name="Sekiguchi Y."/>
            <person name="Tourlousse D.M."/>
        </authorList>
    </citation>
    <scope>NUCLEOTIDE SEQUENCE</scope>
    <source>
        <strain evidence="2">14</strain>
    </source>
</reference>
<keyword evidence="3" id="KW-1185">Reference proteome</keyword>
<dbReference type="EMBL" id="BSDP01000001">
    <property type="protein sequence ID" value="GLI29022.1"/>
    <property type="molecule type" value="Genomic_DNA"/>
</dbReference>
<accession>A0A9W6CYI6</accession>
<dbReference type="Proteomes" id="UP001144396">
    <property type="component" value="Unassembled WGS sequence"/>
</dbReference>
<gene>
    <name evidence="2" type="ORF">ARHIZOSPH14_32640</name>
</gene>
<protein>
    <submittedName>
        <fullName evidence="2">Uncharacterized protein</fullName>
    </submittedName>
</protein>
<comment type="caution">
    <text evidence="2">The sequence shown here is derived from an EMBL/GenBank/DDBJ whole genome shotgun (WGS) entry which is preliminary data.</text>
</comment>
<dbReference type="AlphaFoldDB" id="A0A9W6CYI6"/>
<evidence type="ECO:0000256" key="1">
    <source>
        <dbReference type="SAM" id="MobiDB-lite"/>
    </source>
</evidence>
<evidence type="ECO:0000313" key="2">
    <source>
        <dbReference type="EMBL" id="GLI29022.1"/>
    </source>
</evidence>
<proteinExistence type="predicted"/>
<feature type="region of interest" description="Disordered" evidence="1">
    <location>
        <begin position="1"/>
        <end position="28"/>
    </location>
</feature>
<name>A0A9W6CYI6_9MICO</name>
<organism evidence="2 3">
    <name type="scientific">Agromyces rhizosphaerae</name>
    <dbReference type="NCBI Taxonomy" id="88374"/>
    <lineage>
        <taxon>Bacteria</taxon>
        <taxon>Bacillati</taxon>
        <taxon>Actinomycetota</taxon>
        <taxon>Actinomycetes</taxon>
        <taxon>Micrococcales</taxon>
        <taxon>Microbacteriaceae</taxon>
        <taxon>Agromyces</taxon>
    </lineage>
</organism>
<sequence length="54" mass="5300">MSGEQATDAPEQADATESMDAPAPTPFAMLTGDPSAAVCEGDACVIPGFGPADS</sequence>
<dbReference type="RefSeq" id="WP_281886868.1">
    <property type="nucleotide sequence ID" value="NZ_BSDP01000001.1"/>
</dbReference>
<evidence type="ECO:0000313" key="3">
    <source>
        <dbReference type="Proteomes" id="UP001144396"/>
    </source>
</evidence>